<dbReference type="Pfam" id="PF13643">
    <property type="entry name" value="DUF4145"/>
    <property type="match status" value="1"/>
</dbReference>
<evidence type="ECO:0000313" key="5">
    <source>
        <dbReference type="Proteomes" id="UP000325296"/>
    </source>
</evidence>
<evidence type="ECO:0000313" key="2">
    <source>
        <dbReference type="EMBL" id="KAA2228879.1"/>
    </source>
</evidence>
<evidence type="ECO:0000259" key="1">
    <source>
        <dbReference type="Pfam" id="PF13643"/>
    </source>
</evidence>
<dbReference type="OrthoDB" id="1417974at2"/>
<protein>
    <submittedName>
        <fullName evidence="2">DUF4145 domain-containing protein</fullName>
    </submittedName>
</protein>
<proteinExistence type="predicted"/>
<evidence type="ECO:0000313" key="4">
    <source>
        <dbReference type="Proteomes" id="UP000199620"/>
    </source>
</evidence>
<dbReference type="EMBL" id="VUOL01000009">
    <property type="protein sequence ID" value="KAA2228879.1"/>
    <property type="molecule type" value="Genomic_DNA"/>
</dbReference>
<dbReference type="InterPro" id="IPR025285">
    <property type="entry name" value="DUF4145"/>
</dbReference>
<dbReference type="Proteomes" id="UP000325296">
    <property type="component" value="Unassembled WGS sequence"/>
</dbReference>
<dbReference type="RefSeq" id="WP_090292716.1">
    <property type="nucleotide sequence ID" value="NZ_BMNU01000009.1"/>
</dbReference>
<name>A0A5B2USE4_9PSED</name>
<gene>
    <name evidence="2" type="ORF">F1720_16845</name>
    <name evidence="3" type="ORF">SAMN04490181_4894</name>
</gene>
<feature type="domain" description="DUF4145" evidence="1">
    <location>
        <begin position="100"/>
        <end position="179"/>
    </location>
</feature>
<keyword evidence="4" id="KW-1185">Reference proteome</keyword>
<reference evidence="2 5" key="2">
    <citation type="submission" date="2019-09" db="EMBL/GenBank/DDBJ databases">
        <title>Draft genome sequence of Pseudomonas brenneri CCUG 51514(T).</title>
        <authorList>
            <person name="Tunovic T."/>
            <person name="Pineiro-Iglesias B."/>
            <person name="Unosson C."/>
            <person name="Inganas E."/>
            <person name="Ohlen M."/>
            <person name="Cardew S."/>
            <person name="Jensie-Markopoulos S."/>
            <person name="Salva-Serra F."/>
            <person name="Jaen-Luchoro D."/>
            <person name="Svensson-Stadler L."/>
            <person name="Chun J."/>
            <person name="Moore E."/>
        </authorList>
    </citation>
    <scope>NUCLEOTIDE SEQUENCE [LARGE SCALE GENOMIC DNA]</scope>
    <source>
        <strain evidence="2 5">CCUG 51514</strain>
    </source>
</reference>
<evidence type="ECO:0000313" key="3">
    <source>
        <dbReference type="EMBL" id="SDV10356.1"/>
    </source>
</evidence>
<dbReference type="AlphaFoldDB" id="A0A5B2USE4"/>
<sequence>MKQGNSLPLPRCPHCNIAKPSLNFGASITTADDRERNVRNWYLYKCSVCGGVTMATSDVFDARNASMSDVLEVWPAPQTVHDSIPQRARTFLQQAISSIAAPSGAVMLAASAVDAMLKDKGLKEGNLYTRIGKASAEHLITAEMAEWAHEVRLDANDQRHADEEGPMPDEADARKSIEFTLALAQFLFVLPARVADGRARASKG</sequence>
<accession>A0A5B2USE4</accession>
<dbReference type="EMBL" id="LT629800">
    <property type="protein sequence ID" value="SDV10356.1"/>
    <property type="molecule type" value="Genomic_DNA"/>
</dbReference>
<dbReference type="Proteomes" id="UP000199620">
    <property type="component" value="Chromosome I"/>
</dbReference>
<organism evidence="2 5">
    <name type="scientific">Pseudomonas brenneri</name>
    <dbReference type="NCBI Taxonomy" id="129817"/>
    <lineage>
        <taxon>Bacteria</taxon>
        <taxon>Pseudomonadati</taxon>
        <taxon>Pseudomonadota</taxon>
        <taxon>Gammaproteobacteria</taxon>
        <taxon>Pseudomonadales</taxon>
        <taxon>Pseudomonadaceae</taxon>
        <taxon>Pseudomonas</taxon>
    </lineage>
</organism>
<reference evidence="3 4" key="1">
    <citation type="submission" date="2016-10" db="EMBL/GenBank/DDBJ databases">
        <authorList>
            <person name="Varghese N."/>
            <person name="Submissions S."/>
        </authorList>
    </citation>
    <scope>NUCLEOTIDE SEQUENCE [LARGE SCALE GENOMIC DNA]</scope>
    <source>
        <strain evidence="3 4">BS2771</strain>
    </source>
</reference>